<reference evidence="1 2" key="1">
    <citation type="submission" date="2024-02" db="EMBL/GenBank/DDBJ databases">
        <title>Deinococcus xinjiangensis NBRC 107630.</title>
        <authorList>
            <person name="Ichikawa N."/>
            <person name="Katano-Makiyama Y."/>
            <person name="Hidaka K."/>
        </authorList>
    </citation>
    <scope>NUCLEOTIDE SEQUENCE [LARGE SCALE GENOMIC DNA]</scope>
    <source>
        <strain evidence="1 2">NBRC 107630</strain>
    </source>
</reference>
<proteinExistence type="predicted"/>
<comment type="caution">
    <text evidence="1">The sequence shown here is derived from an EMBL/GenBank/DDBJ whole genome shotgun (WGS) entry which is preliminary data.</text>
</comment>
<gene>
    <name evidence="1" type="ORF">Dxin01_00134</name>
</gene>
<protein>
    <submittedName>
        <fullName evidence="1">Uncharacterized protein</fullName>
    </submittedName>
</protein>
<evidence type="ECO:0000313" key="1">
    <source>
        <dbReference type="EMBL" id="GAA5500413.1"/>
    </source>
</evidence>
<dbReference type="Proteomes" id="UP001458946">
    <property type="component" value="Unassembled WGS sequence"/>
</dbReference>
<evidence type="ECO:0000313" key="2">
    <source>
        <dbReference type="Proteomes" id="UP001458946"/>
    </source>
</evidence>
<name>A0ABP9V548_9DEIO</name>
<organism evidence="1 2">
    <name type="scientific">Deinococcus xinjiangensis</name>
    <dbReference type="NCBI Taxonomy" id="457454"/>
    <lineage>
        <taxon>Bacteria</taxon>
        <taxon>Thermotogati</taxon>
        <taxon>Deinococcota</taxon>
        <taxon>Deinococci</taxon>
        <taxon>Deinococcales</taxon>
        <taxon>Deinococcaceae</taxon>
        <taxon>Deinococcus</taxon>
    </lineage>
</organism>
<dbReference type="EMBL" id="BAABRN010000001">
    <property type="protein sequence ID" value="GAA5500413.1"/>
    <property type="molecule type" value="Genomic_DNA"/>
</dbReference>
<sequence length="69" mass="8030">MERAYKVYFPPRSAPDVDKSDFLNLRAVAISPERAIEVVRKMLERLDSSLGMNAPERDTSRWYAEEIEL</sequence>
<accession>A0ABP9V548</accession>
<keyword evidence="2" id="KW-1185">Reference proteome</keyword>